<dbReference type="Gramene" id="EFJ08446">
    <property type="protein sequence ID" value="EFJ08446"/>
    <property type="gene ID" value="SELMODRAFT_131810"/>
</dbReference>
<name>D8T4M9_SELML</name>
<dbReference type="EMBL" id="GL377674">
    <property type="protein sequence ID" value="EFJ08446.1"/>
    <property type="molecule type" value="Genomic_DNA"/>
</dbReference>
<dbReference type="Proteomes" id="UP000001514">
    <property type="component" value="Unassembled WGS sequence"/>
</dbReference>
<sequence length="564" mass="62481">MYGKCGSVEEARAVFNSIKRSSCFSWNLMLGAYCNNGSGDQALELFKQMVDVHGIRADRVTFVTAATACSLVGSLEEGKQFHSRFVESGLESSLILDSALMNMYGRCGSAEEARKIFDRIPVKNVVCWNVMIAAYAQNGHFSEALELYYDMNLKPDRVTFLNVLHACTLESGRLIHQDVVSAGLERDKFVGNALVNMFGKCGSLSDAKRVFDRIAFRDVISWNALMSVYIQQGHRKEAFELFKRMDKAGLQPNSVTYLSLLPACSSLEQLREIHQELADQGLEQDEQVGNTLITAYNKFSLEDSVAVFERMKRRSVVSWTCMIMGMVEHGYGGRALDLYREMVVEGVRPDAVALVCALDACTSVENLAEGRKIHRLVEGTTMVTDVFVATAVVNMYGKCGKFAEAEAVFQGMKTTTVATWNSLIGAYAQHGHATDALKLYERMELSGTRPDGVTLLCALFACSHLGLLDRAREFYSGMVEDYQVEAVPAHFGCLVDLFCRAGWIDEAEELIASMPVRPHISAWTALLNACKAHNDMERGAWAACKAHELDSRRSSPFVVLSGFC</sequence>
<dbReference type="FunFam" id="1.25.40.10:FF:000344">
    <property type="entry name" value="Pentatricopeptide repeat-containing protein"/>
    <property type="match status" value="1"/>
</dbReference>
<proteinExistence type="predicted"/>
<dbReference type="OMA" id="LACEYSY"/>
<feature type="repeat" description="PPR" evidence="2">
    <location>
        <begin position="218"/>
        <end position="252"/>
    </location>
</feature>
<dbReference type="Pfam" id="PF13041">
    <property type="entry name" value="PPR_2"/>
    <property type="match status" value="5"/>
</dbReference>
<dbReference type="PROSITE" id="PS51375">
    <property type="entry name" value="PPR"/>
    <property type="match status" value="5"/>
</dbReference>
<dbReference type="InterPro" id="IPR002885">
    <property type="entry name" value="PPR_rpt"/>
</dbReference>
<dbReference type="InterPro" id="IPR046960">
    <property type="entry name" value="PPR_At4g14850-like_plant"/>
</dbReference>
<reference evidence="3 4" key="1">
    <citation type="journal article" date="2011" name="Science">
        <title>The Selaginella genome identifies genetic changes associated with the evolution of vascular plants.</title>
        <authorList>
            <person name="Banks J.A."/>
            <person name="Nishiyama T."/>
            <person name="Hasebe M."/>
            <person name="Bowman J.L."/>
            <person name="Gribskov M."/>
            <person name="dePamphilis C."/>
            <person name="Albert V.A."/>
            <person name="Aono N."/>
            <person name="Aoyama T."/>
            <person name="Ambrose B.A."/>
            <person name="Ashton N.W."/>
            <person name="Axtell M.J."/>
            <person name="Barker E."/>
            <person name="Barker M.S."/>
            <person name="Bennetzen J.L."/>
            <person name="Bonawitz N.D."/>
            <person name="Chapple C."/>
            <person name="Cheng C."/>
            <person name="Correa L.G."/>
            <person name="Dacre M."/>
            <person name="DeBarry J."/>
            <person name="Dreyer I."/>
            <person name="Elias M."/>
            <person name="Engstrom E.M."/>
            <person name="Estelle M."/>
            <person name="Feng L."/>
            <person name="Finet C."/>
            <person name="Floyd S.K."/>
            <person name="Frommer W.B."/>
            <person name="Fujita T."/>
            <person name="Gramzow L."/>
            <person name="Gutensohn M."/>
            <person name="Harholt J."/>
            <person name="Hattori M."/>
            <person name="Heyl A."/>
            <person name="Hirai T."/>
            <person name="Hiwatashi Y."/>
            <person name="Ishikawa M."/>
            <person name="Iwata M."/>
            <person name="Karol K.G."/>
            <person name="Koehler B."/>
            <person name="Kolukisaoglu U."/>
            <person name="Kubo M."/>
            <person name="Kurata T."/>
            <person name="Lalonde S."/>
            <person name="Li K."/>
            <person name="Li Y."/>
            <person name="Litt A."/>
            <person name="Lyons E."/>
            <person name="Manning G."/>
            <person name="Maruyama T."/>
            <person name="Michael T.P."/>
            <person name="Mikami K."/>
            <person name="Miyazaki S."/>
            <person name="Morinaga S."/>
            <person name="Murata T."/>
            <person name="Mueller-Roeber B."/>
            <person name="Nelson D.R."/>
            <person name="Obara M."/>
            <person name="Oguri Y."/>
            <person name="Olmstead R.G."/>
            <person name="Onodera N."/>
            <person name="Petersen B.L."/>
            <person name="Pils B."/>
            <person name="Prigge M."/>
            <person name="Rensing S.A."/>
            <person name="Riano-Pachon D.M."/>
            <person name="Roberts A.W."/>
            <person name="Sato Y."/>
            <person name="Scheller H.V."/>
            <person name="Schulz B."/>
            <person name="Schulz C."/>
            <person name="Shakirov E.V."/>
            <person name="Shibagaki N."/>
            <person name="Shinohara N."/>
            <person name="Shippen D.E."/>
            <person name="Soerensen I."/>
            <person name="Sotooka R."/>
            <person name="Sugimoto N."/>
            <person name="Sugita M."/>
            <person name="Sumikawa N."/>
            <person name="Tanurdzic M."/>
            <person name="Theissen G."/>
            <person name="Ulvskov P."/>
            <person name="Wakazuki S."/>
            <person name="Weng J.K."/>
            <person name="Willats W.W."/>
            <person name="Wipf D."/>
            <person name="Wolf P.G."/>
            <person name="Yang L."/>
            <person name="Zimmer A.D."/>
            <person name="Zhu Q."/>
            <person name="Mitros T."/>
            <person name="Hellsten U."/>
            <person name="Loque D."/>
            <person name="Otillar R."/>
            <person name="Salamov A."/>
            <person name="Schmutz J."/>
            <person name="Shapiro H."/>
            <person name="Lindquist E."/>
            <person name="Lucas S."/>
            <person name="Rokhsar D."/>
            <person name="Grigoriev I.V."/>
        </authorList>
    </citation>
    <scope>NUCLEOTIDE SEQUENCE [LARGE SCALE GENOMIC DNA]</scope>
</reference>
<protein>
    <recommendedName>
        <fullName evidence="5">Pentacotripeptide-repeat region of PRORP domain-containing protein</fullName>
    </recommendedName>
</protein>
<dbReference type="GO" id="GO:0009451">
    <property type="term" value="P:RNA modification"/>
    <property type="evidence" value="ECO:0007669"/>
    <property type="project" value="InterPro"/>
</dbReference>
<dbReference type="KEGG" id="smo:SELMODRAFT_131810"/>
<feature type="repeat" description="PPR" evidence="2">
    <location>
        <begin position="22"/>
        <end position="52"/>
    </location>
</feature>
<evidence type="ECO:0000256" key="1">
    <source>
        <dbReference type="ARBA" id="ARBA00022737"/>
    </source>
</evidence>
<dbReference type="eggNOG" id="KOG4197">
    <property type="taxonomic scope" value="Eukaryota"/>
</dbReference>
<keyword evidence="1" id="KW-0677">Repeat</keyword>
<dbReference type="NCBIfam" id="TIGR00756">
    <property type="entry name" value="PPR"/>
    <property type="match status" value="5"/>
</dbReference>
<feature type="repeat" description="PPR" evidence="2">
    <location>
        <begin position="315"/>
        <end position="349"/>
    </location>
</feature>
<dbReference type="FunCoup" id="D8T4M9">
    <property type="interactions" value="71"/>
</dbReference>
<dbReference type="GO" id="GO:0003723">
    <property type="term" value="F:RNA binding"/>
    <property type="evidence" value="ECO:0007669"/>
    <property type="project" value="InterPro"/>
</dbReference>
<dbReference type="STRING" id="88036.D8T4M9"/>
<dbReference type="FunFam" id="1.25.40.10:FF:000381">
    <property type="entry name" value="Pentatricopeptide repeat-containing protein"/>
    <property type="match status" value="1"/>
</dbReference>
<evidence type="ECO:0008006" key="5">
    <source>
        <dbReference type="Google" id="ProtNLM"/>
    </source>
</evidence>
<dbReference type="InParanoid" id="D8T4M9"/>
<dbReference type="SUPFAM" id="SSF48452">
    <property type="entry name" value="TPR-like"/>
    <property type="match status" value="1"/>
</dbReference>
<dbReference type="AlphaFoldDB" id="D8T4M9"/>
<evidence type="ECO:0000256" key="2">
    <source>
        <dbReference type="PROSITE-ProRule" id="PRU00708"/>
    </source>
</evidence>
<evidence type="ECO:0000313" key="4">
    <source>
        <dbReference type="Proteomes" id="UP000001514"/>
    </source>
</evidence>
<dbReference type="Pfam" id="PF01535">
    <property type="entry name" value="PPR"/>
    <property type="match status" value="4"/>
</dbReference>
<organism evidence="4">
    <name type="scientific">Selaginella moellendorffii</name>
    <name type="common">Spikemoss</name>
    <dbReference type="NCBI Taxonomy" id="88036"/>
    <lineage>
        <taxon>Eukaryota</taxon>
        <taxon>Viridiplantae</taxon>
        <taxon>Streptophyta</taxon>
        <taxon>Embryophyta</taxon>
        <taxon>Tracheophyta</taxon>
        <taxon>Lycopodiopsida</taxon>
        <taxon>Selaginellales</taxon>
        <taxon>Selaginellaceae</taxon>
        <taxon>Selaginella</taxon>
    </lineage>
</organism>
<feature type="repeat" description="PPR" evidence="2">
    <location>
        <begin position="124"/>
        <end position="154"/>
    </location>
</feature>
<feature type="repeat" description="PPR" evidence="2">
    <location>
        <begin position="416"/>
        <end position="450"/>
    </location>
</feature>
<dbReference type="FunFam" id="1.25.40.10:FF:000345">
    <property type="entry name" value="Pentatricopeptide repeat-containing protein"/>
    <property type="match status" value="1"/>
</dbReference>
<dbReference type="InterPro" id="IPR011990">
    <property type="entry name" value="TPR-like_helical_dom_sf"/>
</dbReference>
<keyword evidence="4" id="KW-1185">Reference proteome</keyword>
<dbReference type="Gene3D" id="1.25.40.10">
    <property type="entry name" value="Tetratricopeptide repeat domain"/>
    <property type="match status" value="4"/>
</dbReference>
<gene>
    <name evidence="3" type="ORF">SELMODRAFT_131810</name>
</gene>
<dbReference type="PANTHER" id="PTHR47926:SF533">
    <property type="entry name" value="DYW DOMAIN-CONTAINING PROTEIN"/>
    <property type="match status" value="1"/>
</dbReference>
<dbReference type="HOGENOM" id="CLU_002706_15_10_1"/>
<evidence type="ECO:0000313" key="3">
    <source>
        <dbReference type="EMBL" id="EFJ08446.1"/>
    </source>
</evidence>
<dbReference type="PANTHER" id="PTHR47926">
    <property type="entry name" value="PENTATRICOPEPTIDE REPEAT-CONTAINING PROTEIN"/>
    <property type="match status" value="1"/>
</dbReference>
<accession>D8T4M9</accession>